<dbReference type="PANTHER" id="PTHR42812">
    <property type="entry name" value="BETA-XYLOSIDASE"/>
    <property type="match status" value="1"/>
</dbReference>
<evidence type="ECO:0000256" key="4">
    <source>
        <dbReference type="PIRSR" id="PIRSR606710-1"/>
    </source>
</evidence>
<name>W4QI16_9BACI</name>
<dbReference type="InterPro" id="IPR041542">
    <property type="entry name" value="GH43_C2"/>
</dbReference>
<dbReference type="EMBL" id="BAUU01000020">
    <property type="protein sequence ID" value="GAE31537.1"/>
    <property type="molecule type" value="Genomic_DNA"/>
</dbReference>
<evidence type="ECO:0000313" key="9">
    <source>
        <dbReference type="Proteomes" id="UP000018895"/>
    </source>
</evidence>
<keyword evidence="3 6" id="KW-0326">Glycosidase</keyword>
<keyword evidence="9" id="KW-1185">Reference proteome</keyword>
<keyword evidence="2 6" id="KW-0378">Hydrolase</keyword>
<dbReference type="GO" id="GO:0005975">
    <property type="term" value="P:carbohydrate metabolic process"/>
    <property type="evidence" value="ECO:0007669"/>
    <property type="project" value="InterPro"/>
</dbReference>
<dbReference type="CDD" id="cd18617">
    <property type="entry name" value="GH43_XynB-like"/>
    <property type="match status" value="1"/>
</dbReference>
<comment type="caution">
    <text evidence="8">The sequence shown here is derived from an EMBL/GenBank/DDBJ whole genome shotgun (WGS) entry which is preliminary data.</text>
</comment>
<comment type="similarity">
    <text evidence="1 6">Belongs to the glycosyl hydrolase 43 family.</text>
</comment>
<accession>W4QI16</accession>
<dbReference type="SUPFAM" id="SSF75005">
    <property type="entry name" value="Arabinanase/levansucrase/invertase"/>
    <property type="match status" value="1"/>
</dbReference>
<reference evidence="8" key="1">
    <citation type="journal article" date="2014" name="Genome Announc.">
        <title>Draft Genome Sequences of Three Alkaliphilic Bacillus Strains, Bacillus wakoensis JCM 9140T, Bacillus akibai JCM 9157T, and Bacillus hemicellulosilyticus JCM 9152T.</title>
        <authorList>
            <person name="Yuki M."/>
            <person name="Oshima K."/>
            <person name="Suda W."/>
            <person name="Oshida Y."/>
            <person name="Kitamura K."/>
            <person name="Iida T."/>
            <person name="Hattori M."/>
            <person name="Ohkuma M."/>
        </authorList>
    </citation>
    <scope>NUCLEOTIDE SEQUENCE [LARGE SCALE GENOMIC DNA]</scope>
    <source>
        <strain evidence="8">JCM 9152</strain>
    </source>
</reference>
<dbReference type="SUPFAM" id="SSF49899">
    <property type="entry name" value="Concanavalin A-like lectins/glucanases"/>
    <property type="match status" value="1"/>
</dbReference>
<evidence type="ECO:0000256" key="5">
    <source>
        <dbReference type="PIRSR" id="PIRSR606710-2"/>
    </source>
</evidence>
<dbReference type="RefSeq" id="WP_035345318.1">
    <property type="nucleotide sequence ID" value="NZ_BAUU01000020.1"/>
</dbReference>
<evidence type="ECO:0000256" key="1">
    <source>
        <dbReference type="ARBA" id="ARBA00009865"/>
    </source>
</evidence>
<protein>
    <submittedName>
        <fullName evidence="8">Beta-xylosidase</fullName>
    </submittedName>
</protein>
<dbReference type="GO" id="GO:0004553">
    <property type="term" value="F:hydrolase activity, hydrolyzing O-glycosyl compounds"/>
    <property type="evidence" value="ECO:0007669"/>
    <property type="project" value="InterPro"/>
</dbReference>
<dbReference type="OrthoDB" id="9801455at2"/>
<organism evidence="8 9">
    <name type="scientific">Halalkalibacter hemicellulosilyticusJCM 9152</name>
    <dbReference type="NCBI Taxonomy" id="1236971"/>
    <lineage>
        <taxon>Bacteria</taxon>
        <taxon>Bacillati</taxon>
        <taxon>Bacillota</taxon>
        <taxon>Bacilli</taxon>
        <taxon>Bacillales</taxon>
        <taxon>Bacillaceae</taxon>
        <taxon>Halalkalibacter</taxon>
    </lineage>
</organism>
<proteinExistence type="inferred from homology"/>
<evidence type="ECO:0000313" key="8">
    <source>
        <dbReference type="EMBL" id="GAE31537.1"/>
    </source>
</evidence>
<dbReference type="PANTHER" id="PTHR42812:SF12">
    <property type="entry name" value="BETA-XYLOSIDASE-RELATED"/>
    <property type="match status" value="1"/>
</dbReference>
<dbReference type="InterPro" id="IPR006710">
    <property type="entry name" value="Glyco_hydro_43"/>
</dbReference>
<feature type="domain" description="Beta-xylosidase C-terminal Concanavalin A-like" evidence="7">
    <location>
        <begin position="314"/>
        <end position="506"/>
    </location>
</feature>
<dbReference type="Gene3D" id="2.60.120.200">
    <property type="match status" value="1"/>
</dbReference>
<dbReference type="Proteomes" id="UP000018895">
    <property type="component" value="Unassembled WGS sequence"/>
</dbReference>
<feature type="active site" description="Proton donor" evidence="4">
    <location>
        <position position="179"/>
    </location>
</feature>
<sequence>MIYKNPVISGFHPDPSVCKVGEEYYLVTSSFEYFPGVPIYHSVNLVNWKQIGYVLTQESQLPLTRIHSYTTSQGIYAPTIRYHNARFYVITTNVTVGKTFYVWAEDPKGPWSEPVVIENLRGFDPSLFFDDDGKVYLTYAHFPGFGNDGIFQAELDIDTGRLLNEPVLIWHGTGGHSPEGPHLYKINGWYYLLIAEGGTEYGHMVTVARSRKPFGEYESCPNNPIVSNRSSDKPIQGTGHADLVQDHNGEWWSVMLGFRPVKTSKLHHLGRETNLAPVAWDEDGWPSIGLNGQVDVEYDAKSLKVVNKEKGEDREDFSNHNLSLEWNFYRNPLAESWSLTEKPDHLTLYGQAAALNDPLARSFIGRRLQHFNCEISTFMEFQPIEDGEEAGLTVFMNDQFHYEIAKKRKNRKCYLIFRRCVGSINKIEEVEFNEPSVNLRVEANDTMFTFSFLTVNGNETVIGSGETAFLSTQIAGGFTGVYVGMYATGNGRVSNSPACFDYFIYKPSNEK</sequence>
<evidence type="ECO:0000256" key="3">
    <source>
        <dbReference type="ARBA" id="ARBA00023295"/>
    </source>
</evidence>
<dbReference type="Gene3D" id="2.115.10.20">
    <property type="entry name" value="Glycosyl hydrolase domain, family 43"/>
    <property type="match status" value="1"/>
</dbReference>
<gene>
    <name evidence="8" type="ORF">JCM9152_3011</name>
</gene>
<feature type="active site" description="Proton acceptor" evidence="4">
    <location>
        <position position="14"/>
    </location>
</feature>
<dbReference type="STRING" id="1236971.JCM9152_3011"/>
<evidence type="ECO:0000256" key="6">
    <source>
        <dbReference type="RuleBase" id="RU361187"/>
    </source>
</evidence>
<evidence type="ECO:0000256" key="2">
    <source>
        <dbReference type="ARBA" id="ARBA00022801"/>
    </source>
</evidence>
<dbReference type="Pfam" id="PF17851">
    <property type="entry name" value="GH43_C2"/>
    <property type="match status" value="1"/>
</dbReference>
<dbReference type="InterPro" id="IPR013320">
    <property type="entry name" value="ConA-like_dom_sf"/>
</dbReference>
<feature type="site" description="Important for catalytic activity, responsible for pKa modulation of the active site Glu and correct orientation of both the proton donor and substrate" evidence="5">
    <location>
        <position position="124"/>
    </location>
</feature>
<dbReference type="Pfam" id="PF04616">
    <property type="entry name" value="Glyco_hydro_43"/>
    <property type="match status" value="1"/>
</dbReference>
<dbReference type="AlphaFoldDB" id="W4QI16"/>
<dbReference type="InterPro" id="IPR023296">
    <property type="entry name" value="Glyco_hydro_beta-prop_sf"/>
</dbReference>
<evidence type="ECO:0000259" key="7">
    <source>
        <dbReference type="Pfam" id="PF17851"/>
    </source>
</evidence>
<dbReference type="InterPro" id="IPR051795">
    <property type="entry name" value="Glycosyl_Hydrlase_43"/>
</dbReference>